<proteinExistence type="predicted"/>
<dbReference type="NCBIfam" id="TIGR00797">
    <property type="entry name" value="matE"/>
    <property type="match status" value="1"/>
</dbReference>
<feature type="transmembrane region" description="Helical" evidence="10">
    <location>
        <begin position="386"/>
        <end position="406"/>
    </location>
</feature>
<keyword evidence="5 10" id="KW-0812">Transmembrane</keyword>
<keyword evidence="7" id="KW-0406">Ion transport</keyword>
<feature type="transmembrane region" description="Helical" evidence="10">
    <location>
        <begin position="418"/>
        <end position="439"/>
    </location>
</feature>
<dbReference type="PANTHER" id="PTHR43298:SF2">
    <property type="entry name" value="FMN_FAD EXPORTER YEEO-RELATED"/>
    <property type="match status" value="1"/>
</dbReference>
<keyword evidence="6 10" id="KW-1133">Transmembrane helix</keyword>
<evidence type="ECO:0000256" key="6">
    <source>
        <dbReference type="ARBA" id="ARBA00022989"/>
    </source>
</evidence>
<dbReference type="Proteomes" id="UP001177212">
    <property type="component" value="Unassembled WGS sequence"/>
</dbReference>
<dbReference type="PIRSF" id="PIRSF006603">
    <property type="entry name" value="DinF"/>
    <property type="match status" value="1"/>
</dbReference>
<evidence type="ECO:0000313" key="12">
    <source>
        <dbReference type="Proteomes" id="UP001177212"/>
    </source>
</evidence>
<dbReference type="InterPro" id="IPR002528">
    <property type="entry name" value="MATE_fam"/>
</dbReference>
<protein>
    <recommendedName>
        <fullName evidence="9">Multidrug-efflux transporter</fullName>
    </recommendedName>
</protein>
<feature type="transmembrane region" description="Helical" evidence="10">
    <location>
        <begin position="126"/>
        <end position="146"/>
    </location>
</feature>
<feature type="transmembrane region" description="Helical" evidence="10">
    <location>
        <begin position="317"/>
        <end position="335"/>
    </location>
</feature>
<dbReference type="Pfam" id="PF01554">
    <property type="entry name" value="MatE"/>
    <property type="match status" value="2"/>
</dbReference>
<evidence type="ECO:0000256" key="3">
    <source>
        <dbReference type="ARBA" id="ARBA00022449"/>
    </source>
</evidence>
<evidence type="ECO:0000313" key="11">
    <source>
        <dbReference type="EMBL" id="MDP2566775.1"/>
    </source>
</evidence>
<evidence type="ECO:0000256" key="5">
    <source>
        <dbReference type="ARBA" id="ARBA00022692"/>
    </source>
</evidence>
<keyword evidence="4" id="KW-1003">Cell membrane</keyword>
<evidence type="ECO:0000256" key="7">
    <source>
        <dbReference type="ARBA" id="ARBA00023065"/>
    </source>
</evidence>
<comment type="caution">
    <text evidence="11">The sequence shown here is derived from an EMBL/GenBank/DDBJ whole genome shotgun (WGS) entry which is preliminary data.</text>
</comment>
<comment type="subcellular location">
    <subcellularLocation>
        <location evidence="1">Cell inner membrane</location>
        <topology evidence="1">Multi-pass membrane protein</topology>
    </subcellularLocation>
</comment>
<reference evidence="11" key="1">
    <citation type="submission" date="2023-07" db="EMBL/GenBank/DDBJ databases">
        <title>Genome content predicts the carbon catabolic preferences of heterotrophic bacteria.</title>
        <authorList>
            <person name="Gralka M."/>
        </authorList>
    </citation>
    <scope>NUCLEOTIDE SEQUENCE</scope>
    <source>
        <strain evidence="11">4G09</strain>
    </source>
</reference>
<keyword evidence="3" id="KW-0050">Antiport</keyword>
<dbReference type="PANTHER" id="PTHR43298">
    <property type="entry name" value="MULTIDRUG RESISTANCE PROTEIN NORM-RELATED"/>
    <property type="match status" value="1"/>
</dbReference>
<keyword evidence="2" id="KW-0813">Transport</keyword>
<evidence type="ECO:0000256" key="4">
    <source>
        <dbReference type="ARBA" id="ARBA00022475"/>
    </source>
</evidence>
<sequence>MTFCNWEAKRLLSLALPVFLAQVTLILMSVVDTIMAGQVSPTDLAALSIATGIWNPLLLALQGILLALTGIIAQFAGANDKKGISHYFQQALYLTVLLCITGFSIAYLANIIILQLDTSPAIASLAFDYIQFVKWGVFGFLFFTTYRNMTEGMGMTKPAFYISLLGLAVNIPANYIFINGLFGLPAYGGAGCGIATAIVLTVMALAQVTYCQMSKKIDAKGLLTPFEKPNITTIATITKLGIPISLATFFEVTLFACIPLFIAHLGAVAVSGHQIAASVTALLFMMPLSLSIAISIRIGNLYGQNKFDQLKIAVSTSYLLAILIALFLAFITFIGRDVISQLYTDSPAVIALATSIMILACIYQLPDALQVAANGILRGLKHTAPISYITFISYWLIGFSLGYVLARTDIIVPAMGPHGFWIGIIVGLTVAAILLMITVSKRFKHEPFISQQA</sequence>
<feature type="transmembrane region" description="Helical" evidence="10">
    <location>
        <begin position="184"/>
        <end position="206"/>
    </location>
</feature>
<feature type="transmembrane region" description="Helical" evidence="10">
    <location>
        <begin position="57"/>
        <end position="79"/>
    </location>
</feature>
<feature type="transmembrane region" description="Helical" evidence="10">
    <location>
        <begin position="249"/>
        <end position="269"/>
    </location>
</feature>
<keyword evidence="12" id="KW-1185">Reference proteome</keyword>
<evidence type="ECO:0000256" key="8">
    <source>
        <dbReference type="ARBA" id="ARBA00023136"/>
    </source>
</evidence>
<accession>A0ABT9FJ01</accession>
<evidence type="ECO:0000256" key="9">
    <source>
        <dbReference type="ARBA" id="ARBA00031636"/>
    </source>
</evidence>
<keyword evidence="8 10" id="KW-0472">Membrane</keyword>
<dbReference type="InterPro" id="IPR048279">
    <property type="entry name" value="MdtK-like"/>
</dbReference>
<dbReference type="EMBL" id="JAUYVT010000026">
    <property type="protein sequence ID" value="MDP2566775.1"/>
    <property type="molecule type" value="Genomic_DNA"/>
</dbReference>
<feature type="transmembrane region" description="Helical" evidence="10">
    <location>
        <begin position="12"/>
        <end position="37"/>
    </location>
</feature>
<feature type="transmembrane region" description="Helical" evidence="10">
    <location>
        <begin position="347"/>
        <end position="365"/>
    </location>
</feature>
<name>A0ABT9FJ01_9GAMM</name>
<gene>
    <name evidence="11" type="ORF">Q8W34_19195</name>
</gene>
<feature type="transmembrane region" description="Helical" evidence="10">
    <location>
        <begin position="275"/>
        <end position="296"/>
    </location>
</feature>
<evidence type="ECO:0000256" key="10">
    <source>
        <dbReference type="SAM" id="Phobius"/>
    </source>
</evidence>
<dbReference type="RefSeq" id="WP_010556367.1">
    <property type="nucleotide sequence ID" value="NZ_AHCB03000005.1"/>
</dbReference>
<feature type="transmembrane region" description="Helical" evidence="10">
    <location>
        <begin position="91"/>
        <end position="114"/>
    </location>
</feature>
<feature type="transmembrane region" description="Helical" evidence="10">
    <location>
        <begin position="158"/>
        <end position="178"/>
    </location>
</feature>
<dbReference type="CDD" id="cd13131">
    <property type="entry name" value="MATE_NorM_like"/>
    <property type="match status" value="1"/>
</dbReference>
<evidence type="ECO:0000256" key="2">
    <source>
        <dbReference type="ARBA" id="ARBA00022448"/>
    </source>
</evidence>
<dbReference type="InterPro" id="IPR050222">
    <property type="entry name" value="MATE_MdtK"/>
</dbReference>
<evidence type="ECO:0000256" key="1">
    <source>
        <dbReference type="ARBA" id="ARBA00004429"/>
    </source>
</evidence>
<organism evidence="11 12">
    <name type="scientific">Pseudoalteromonas marina</name>
    <dbReference type="NCBI Taxonomy" id="267375"/>
    <lineage>
        <taxon>Bacteria</taxon>
        <taxon>Pseudomonadati</taxon>
        <taxon>Pseudomonadota</taxon>
        <taxon>Gammaproteobacteria</taxon>
        <taxon>Alteromonadales</taxon>
        <taxon>Pseudoalteromonadaceae</taxon>
        <taxon>Pseudoalteromonas</taxon>
    </lineage>
</organism>